<sequence length="362" mass="41746">MNTTIAHNPIHRFYFLDILRGAASFAILIWHYQHFFFDNTERRPDFDRAVQPGYVILKPLYEYGELAVYLFFILSGFVFFFMYSDDIARRSVSLKTFASNRFSRLYPLHLLTLLLTCGLQFGHHRLFGSFFVYKYNDLKHFILQLGFMSFWGLQDGHSFNGPVWSVSVEVLLYAIFFLFCRFIPSRPKFLVIMSLLGLAIGGIHLGAGILCFFVGGLLHWLFKHQCGISGADFSKNRLPAFALCLAGIAFYPSTFIRSGHLKIFLACISILPATVYFLAWLQFRLPNRGKSWAIIGDMTYASYLLHFPLQIIFHTLFVLYGLFNPINGGTLVTFIVSTYGLSYLTYRGFELPVKNFLRSRLR</sequence>
<feature type="transmembrane region" description="Helical" evidence="1">
    <location>
        <begin position="105"/>
        <end position="123"/>
    </location>
</feature>
<dbReference type="EMBL" id="CP159289">
    <property type="protein sequence ID" value="XCH22622.1"/>
    <property type="molecule type" value="Genomic_DNA"/>
</dbReference>
<feature type="transmembrane region" description="Helical" evidence="1">
    <location>
        <begin position="263"/>
        <end position="283"/>
    </location>
</feature>
<feature type="transmembrane region" description="Helical" evidence="1">
    <location>
        <begin position="238"/>
        <end position="256"/>
    </location>
</feature>
<dbReference type="GO" id="GO:0016020">
    <property type="term" value="C:membrane"/>
    <property type="evidence" value="ECO:0007669"/>
    <property type="project" value="TreeGrafter"/>
</dbReference>
<evidence type="ECO:0000313" key="3">
    <source>
        <dbReference type="EMBL" id="XCH22622.1"/>
    </source>
</evidence>
<dbReference type="PANTHER" id="PTHR23028:SF53">
    <property type="entry name" value="ACYL_TRANSF_3 DOMAIN-CONTAINING PROTEIN"/>
    <property type="match status" value="1"/>
</dbReference>
<feature type="transmembrane region" description="Helical" evidence="1">
    <location>
        <begin position="195"/>
        <end position="218"/>
    </location>
</feature>
<feature type="transmembrane region" description="Helical" evidence="1">
    <location>
        <begin position="163"/>
        <end position="183"/>
    </location>
</feature>
<dbReference type="AlphaFoldDB" id="A0AAU8FFH6"/>
<dbReference type="GO" id="GO:0000271">
    <property type="term" value="P:polysaccharide biosynthetic process"/>
    <property type="evidence" value="ECO:0007669"/>
    <property type="project" value="TreeGrafter"/>
</dbReference>
<dbReference type="PANTHER" id="PTHR23028">
    <property type="entry name" value="ACETYLTRANSFERASE"/>
    <property type="match status" value="1"/>
</dbReference>
<accession>A0AAU8FFH6</accession>
<keyword evidence="1" id="KW-1133">Transmembrane helix</keyword>
<feature type="transmembrane region" description="Helical" evidence="1">
    <location>
        <begin position="330"/>
        <end position="349"/>
    </location>
</feature>
<feature type="transmembrane region" description="Helical" evidence="1">
    <location>
        <begin position="303"/>
        <end position="323"/>
    </location>
</feature>
<name>A0AAU8FFH6_9BACT</name>
<feature type="transmembrane region" description="Helical" evidence="1">
    <location>
        <begin position="12"/>
        <end position="32"/>
    </location>
</feature>
<gene>
    <name evidence="3" type="ORF">ABV298_20045</name>
</gene>
<organism evidence="3">
    <name type="scientific">Dyadobacter sp. 676</name>
    <dbReference type="NCBI Taxonomy" id="3088362"/>
    <lineage>
        <taxon>Bacteria</taxon>
        <taxon>Pseudomonadati</taxon>
        <taxon>Bacteroidota</taxon>
        <taxon>Cytophagia</taxon>
        <taxon>Cytophagales</taxon>
        <taxon>Spirosomataceae</taxon>
        <taxon>Dyadobacter</taxon>
    </lineage>
</organism>
<feature type="transmembrane region" description="Helical" evidence="1">
    <location>
        <begin position="66"/>
        <end position="84"/>
    </location>
</feature>
<keyword evidence="3" id="KW-0012">Acyltransferase</keyword>
<feature type="domain" description="Acyltransferase 3" evidence="2">
    <location>
        <begin position="14"/>
        <end position="346"/>
    </location>
</feature>
<dbReference type="RefSeq" id="WP_353717949.1">
    <property type="nucleotide sequence ID" value="NZ_CP159289.1"/>
</dbReference>
<proteinExistence type="predicted"/>
<keyword evidence="1" id="KW-0472">Membrane</keyword>
<keyword evidence="3" id="KW-0808">Transferase</keyword>
<dbReference type="InterPro" id="IPR050879">
    <property type="entry name" value="Acyltransferase_3"/>
</dbReference>
<keyword evidence="1" id="KW-0812">Transmembrane</keyword>
<dbReference type="Pfam" id="PF01757">
    <property type="entry name" value="Acyl_transf_3"/>
    <property type="match status" value="1"/>
</dbReference>
<evidence type="ECO:0000256" key="1">
    <source>
        <dbReference type="SAM" id="Phobius"/>
    </source>
</evidence>
<reference evidence="3" key="1">
    <citation type="submission" date="2024-06" db="EMBL/GenBank/DDBJ databases">
        <title>Sequencing and assembly of the genome of Dyadobacter sp. strain 676, a symbiont of Cyamopsis tetragonoloba.</title>
        <authorList>
            <person name="Guro P."/>
            <person name="Sazanova A."/>
            <person name="Kuznetsova I."/>
            <person name="Belimov A."/>
            <person name="Safronova V."/>
        </authorList>
    </citation>
    <scope>NUCLEOTIDE SEQUENCE</scope>
    <source>
        <strain evidence="3">676</strain>
    </source>
</reference>
<evidence type="ECO:0000259" key="2">
    <source>
        <dbReference type="Pfam" id="PF01757"/>
    </source>
</evidence>
<dbReference type="EC" id="2.3.-.-" evidence="3"/>
<dbReference type="InterPro" id="IPR002656">
    <property type="entry name" value="Acyl_transf_3_dom"/>
</dbReference>
<protein>
    <submittedName>
        <fullName evidence="3">Acyltransferase</fullName>
        <ecNumber evidence="3">2.3.-.-</ecNumber>
    </submittedName>
</protein>
<dbReference type="GO" id="GO:0016747">
    <property type="term" value="F:acyltransferase activity, transferring groups other than amino-acyl groups"/>
    <property type="evidence" value="ECO:0007669"/>
    <property type="project" value="InterPro"/>
</dbReference>